<reference evidence="2 3" key="1">
    <citation type="journal article" date="2018" name="Nat. Biotechnol.">
        <title>A standardized bacterial taxonomy based on genome phylogeny substantially revises the tree of life.</title>
        <authorList>
            <person name="Parks D.H."/>
            <person name="Chuvochina M."/>
            <person name="Waite D.W."/>
            <person name="Rinke C."/>
            <person name="Skarshewski A."/>
            <person name="Chaumeil P.A."/>
            <person name="Hugenholtz P."/>
        </authorList>
    </citation>
    <scope>NUCLEOTIDE SEQUENCE [LARGE SCALE GENOMIC DNA]</scope>
    <source>
        <strain evidence="2">UBA8844</strain>
    </source>
</reference>
<dbReference type="EMBL" id="DPIY01000006">
    <property type="protein sequence ID" value="HCT56653.1"/>
    <property type="molecule type" value="Genomic_DNA"/>
</dbReference>
<evidence type="ECO:0000313" key="2">
    <source>
        <dbReference type="EMBL" id="HCT56653.1"/>
    </source>
</evidence>
<evidence type="ECO:0000313" key="3">
    <source>
        <dbReference type="Proteomes" id="UP000264071"/>
    </source>
</evidence>
<evidence type="ECO:0000256" key="1">
    <source>
        <dbReference type="SAM" id="MobiDB-lite"/>
    </source>
</evidence>
<proteinExistence type="predicted"/>
<organism evidence="2 3">
    <name type="scientific">Gemmatimonas aurantiaca</name>
    <dbReference type="NCBI Taxonomy" id="173480"/>
    <lineage>
        <taxon>Bacteria</taxon>
        <taxon>Pseudomonadati</taxon>
        <taxon>Gemmatimonadota</taxon>
        <taxon>Gemmatimonadia</taxon>
        <taxon>Gemmatimonadales</taxon>
        <taxon>Gemmatimonadaceae</taxon>
        <taxon>Gemmatimonas</taxon>
    </lineage>
</organism>
<accession>A0A3D4V680</accession>
<sequence>MPQNPLLSLVNATAVWHAGLPPDCLASVRFLDALTLAIHRGDCAVIRHHDPAGAQVLLAALAGHPATFAPAHWTGERLAAHGLRVRRAAVRVDVIPWILAGWHAAAAADGPERASPPRAVAEPAVPLAPVVHLLRASREGVLSSFEGRQWERWARAESRQGNAVVLVASSLPRSARPLWGSDHRPPAPPRASPSVREFRFRDGRLLP</sequence>
<name>A0A3D4V680_9BACT</name>
<feature type="region of interest" description="Disordered" evidence="1">
    <location>
        <begin position="175"/>
        <end position="196"/>
    </location>
</feature>
<comment type="caution">
    <text evidence="2">The sequence shown here is derived from an EMBL/GenBank/DDBJ whole genome shotgun (WGS) entry which is preliminary data.</text>
</comment>
<dbReference type="AlphaFoldDB" id="A0A3D4V680"/>
<dbReference type="Proteomes" id="UP000264071">
    <property type="component" value="Unassembled WGS sequence"/>
</dbReference>
<gene>
    <name evidence="2" type="ORF">DGD08_05490</name>
</gene>
<protein>
    <submittedName>
        <fullName evidence="2">Uncharacterized protein</fullName>
    </submittedName>
</protein>